<evidence type="ECO:0000313" key="1">
    <source>
        <dbReference type="EMBL" id="OGZ32351.1"/>
    </source>
</evidence>
<name>A0A1G2F465_9BACT</name>
<protein>
    <submittedName>
        <fullName evidence="1">Uncharacterized protein</fullName>
    </submittedName>
</protein>
<reference evidence="1 2" key="1">
    <citation type="journal article" date="2016" name="Nat. Commun.">
        <title>Thousands of microbial genomes shed light on interconnected biogeochemical processes in an aquifer system.</title>
        <authorList>
            <person name="Anantharaman K."/>
            <person name="Brown C.T."/>
            <person name="Hug L.A."/>
            <person name="Sharon I."/>
            <person name="Castelle C.J."/>
            <person name="Probst A.J."/>
            <person name="Thomas B.C."/>
            <person name="Singh A."/>
            <person name="Wilkins M.J."/>
            <person name="Karaoz U."/>
            <person name="Brodie E.L."/>
            <person name="Williams K.H."/>
            <person name="Hubbard S.S."/>
            <person name="Banfield J.F."/>
        </authorList>
    </citation>
    <scope>NUCLEOTIDE SEQUENCE [LARGE SCALE GENOMIC DNA]</scope>
</reference>
<proteinExistence type="predicted"/>
<dbReference type="AlphaFoldDB" id="A0A1G2F465"/>
<evidence type="ECO:0000313" key="2">
    <source>
        <dbReference type="Proteomes" id="UP000177810"/>
    </source>
</evidence>
<dbReference type="EMBL" id="MHMT01000020">
    <property type="protein sequence ID" value="OGZ32351.1"/>
    <property type="molecule type" value="Genomic_DNA"/>
</dbReference>
<comment type="caution">
    <text evidence="1">The sequence shown here is derived from an EMBL/GenBank/DDBJ whole genome shotgun (WGS) entry which is preliminary data.</text>
</comment>
<sequence>MSRFLIAGMVLMVLVMNFGCKTETQELWGTVEDVRTTSAVTQKTEGKGDPVGGAIFGALAAGTTGAIVGAAVENRQGKIVVSEELLGCKFVVKLDNGTRLDFTIEESLTDNNCTKCSLLRKGDRIKVVETVYATDKKRSVSYSWPNDYRGESGQILH</sequence>
<gene>
    <name evidence="1" type="ORF">A2V69_02700</name>
</gene>
<dbReference type="Proteomes" id="UP000177810">
    <property type="component" value="Unassembled WGS sequence"/>
</dbReference>
<accession>A0A1G2F465</accession>
<organism evidence="1 2">
    <name type="scientific">Candidatus Portnoybacteria bacterium RBG_13_40_8</name>
    <dbReference type="NCBI Taxonomy" id="1801990"/>
    <lineage>
        <taxon>Bacteria</taxon>
        <taxon>Candidatus Portnoyibacteriota</taxon>
    </lineage>
</organism>